<dbReference type="InterPro" id="IPR001444">
    <property type="entry name" value="Flag_bb_rod_N"/>
</dbReference>
<protein>
    <submittedName>
        <fullName evidence="6">Flagellar hook-basal body protein</fullName>
    </submittedName>
</protein>
<comment type="similarity">
    <text evidence="1 2">Belongs to the flagella basal body rod proteins family.</text>
</comment>
<feature type="domain" description="Flagellar basal body rod protein N-terminal" evidence="3">
    <location>
        <begin position="5"/>
        <end position="35"/>
    </location>
</feature>
<feature type="domain" description="Flagellar basal-body/hook protein C-terminal" evidence="4">
    <location>
        <begin position="190"/>
        <end position="234"/>
    </location>
</feature>
<evidence type="ECO:0000259" key="5">
    <source>
        <dbReference type="Pfam" id="PF22692"/>
    </source>
</evidence>
<keyword evidence="6" id="KW-0966">Cell projection</keyword>
<organism evidence="6 7">
    <name type="scientific">Aequitasia blattaphilus</name>
    <dbReference type="NCBI Taxonomy" id="2949332"/>
    <lineage>
        <taxon>Bacteria</taxon>
        <taxon>Bacillati</taxon>
        <taxon>Bacillota</taxon>
        <taxon>Clostridia</taxon>
        <taxon>Lachnospirales</taxon>
        <taxon>Lachnospiraceae</taxon>
        <taxon>Aequitasia</taxon>
    </lineage>
</organism>
<comment type="caution">
    <text evidence="6">The sequence shown here is derived from an EMBL/GenBank/DDBJ whole genome shotgun (WGS) entry which is preliminary data.</text>
</comment>
<sequence length="236" mass="25581">MDTSFYTGIRGAKTQQEKMNVISNNIANVNTSGFKSKDSVFQDLMYYNMRDAQGKNVHLAAGAGALQSHVNTNFSGAGLQVTGNGTDYAIVGEGFFCLQEPTTGEITYTRNGKFSLSQRSDGFYLVSDSGKLVLGSNRQPITVNNGETSSEPGAFTFQNTDGMESIGNNEFRAIDKNGEPILSVEAKIEKGYLELSNVNLAKEMADTIEASRAYSYVLKMVQTADEVEQTINGLRG</sequence>
<comment type="subcellular location">
    <subcellularLocation>
        <location evidence="2">Bacterial flagellum basal body</location>
    </subcellularLocation>
</comment>
<dbReference type="InterPro" id="IPR019776">
    <property type="entry name" value="Flagellar_basal_body_rod_CS"/>
</dbReference>
<dbReference type="EMBL" id="JAMZFW010000011">
    <property type="protein sequence ID" value="MCP1102526.1"/>
    <property type="molecule type" value="Genomic_DNA"/>
</dbReference>
<dbReference type="PANTHER" id="PTHR30435">
    <property type="entry name" value="FLAGELLAR PROTEIN"/>
    <property type="match status" value="1"/>
</dbReference>
<dbReference type="InterPro" id="IPR010930">
    <property type="entry name" value="Flg_bb/hook_C_dom"/>
</dbReference>
<evidence type="ECO:0000256" key="1">
    <source>
        <dbReference type="ARBA" id="ARBA00009677"/>
    </source>
</evidence>
<evidence type="ECO:0000313" key="7">
    <source>
        <dbReference type="Proteomes" id="UP001523566"/>
    </source>
</evidence>
<dbReference type="Pfam" id="PF00460">
    <property type="entry name" value="Flg_bb_rod"/>
    <property type="match status" value="1"/>
</dbReference>
<evidence type="ECO:0000259" key="4">
    <source>
        <dbReference type="Pfam" id="PF06429"/>
    </source>
</evidence>
<keyword evidence="7" id="KW-1185">Reference proteome</keyword>
<dbReference type="PANTHER" id="PTHR30435:SF19">
    <property type="entry name" value="FLAGELLAR BASAL-BODY ROD PROTEIN FLGG"/>
    <property type="match status" value="1"/>
</dbReference>
<dbReference type="InterPro" id="IPR037925">
    <property type="entry name" value="FlgE/F/G-like"/>
</dbReference>
<dbReference type="PROSITE" id="PS00588">
    <property type="entry name" value="FLAGELLA_BB_ROD"/>
    <property type="match status" value="1"/>
</dbReference>
<keyword evidence="2" id="KW-0975">Bacterial flagellum</keyword>
<gene>
    <name evidence="6" type="ORF">NK125_08885</name>
</gene>
<dbReference type="SUPFAM" id="SSF117143">
    <property type="entry name" value="Flagellar hook protein flgE"/>
    <property type="match status" value="1"/>
</dbReference>
<keyword evidence="6" id="KW-0282">Flagellum</keyword>
<proteinExistence type="inferred from homology"/>
<accession>A0ABT1E9L6</accession>
<reference evidence="6 7" key="1">
    <citation type="journal article" date="2022" name="Genome Biol. Evol.">
        <title>Host diet, physiology and behaviors set the stage for Lachnospiraceae cladogenesis.</title>
        <authorList>
            <person name="Vera-Ponce De Leon A."/>
            <person name="Schneider M."/>
            <person name="Jahnes B.C."/>
            <person name="Sadowski V."/>
            <person name="Camuy-Velez L.A."/>
            <person name="Duan J."/>
            <person name="Sabree Z.L."/>
        </authorList>
    </citation>
    <scope>NUCLEOTIDE SEQUENCE [LARGE SCALE GENOMIC DNA]</scope>
    <source>
        <strain evidence="6 7">PAL113</strain>
    </source>
</reference>
<dbReference type="RefSeq" id="WP_262066311.1">
    <property type="nucleotide sequence ID" value="NZ_JAMXOD010000011.1"/>
</dbReference>
<feature type="domain" description="Flagellar hook protein FlgE/F/G-like D1" evidence="5">
    <location>
        <begin position="89"/>
        <end position="146"/>
    </location>
</feature>
<evidence type="ECO:0000256" key="2">
    <source>
        <dbReference type="RuleBase" id="RU362116"/>
    </source>
</evidence>
<dbReference type="NCBIfam" id="TIGR03506">
    <property type="entry name" value="FlgEFG_subfam"/>
    <property type="match status" value="1"/>
</dbReference>
<dbReference type="InterPro" id="IPR020013">
    <property type="entry name" value="Flagellar_FlgE/F/G"/>
</dbReference>
<dbReference type="Pfam" id="PF22692">
    <property type="entry name" value="LlgE_F_G_D1"/>
    <property type="match status" value="1"/>
</dbReference>
<dbReference type="InterPro" id="IPR053967">
    <property type="entry name" value="LlgE_F_G-like_D1"/>
</dbReference>
<keyword evidence="6" id="KW-0969">Cilium</keyword>
<evidence type="ECO:0000259" key="3">
    <source>
        <dbReference type="Pfam" id="PF00460"/>
    </source>
</evidence>
<dbReference type="Proteomes" id="UP001523566">
    <property type="component" value="Unassembled WGS sequence"/>
</dbReference>
<name>A0ABT1E9L6_9FIRM</name>
<evidence type="ECO:0000313" key="6">
    <source>
        <dbReference type="EMBL" id="MCP1102526.1"/>
    </source>
</evidence>
<dbReference type="Pfam" id="PF06429">
    <property type="entry name" value="Flg_bbr_C"/>
    <property type="match status" value="1"/>
</dbReference>